<feature type="domain" description="CAAX prenyl protease 2/Lysostaphin resistance protein A-like" evidence="2">
    <location>
        <begin position="149"/>
        <end position="214"/>
    </location>
</feature>
<feature type="transmembrane region" description="Helical" evidence="1">
    <location>
        <begin position="202"/>
        <end position="223"/>
    </location>
</feature>
<sequence>MRQPALPDRAVLNPRPAFTAVFSLFGLDLALMALLLGVLSLALQLGFQMPAHMLDQVDLKPGVLAFIVLGAPIAEEIVFRGWLSGRIGHILASPLAIAALIALPVAGTAFEAGDMGRAQGFLGAGAVAAALAAAALFLFRKRKAIGFVQRRFAWFYWASVIAFAGIHLTNFAAAGVAALPLVLPQFLLAMILGYLRVTFGLWSSMLAHVLHNALFIALVLAGAG</sequence>
<keyword evidence="1" id="KW-1133">Transmembrane helix</keyword>
<feature type="transmembrane region" description="Helical" evidence="1">
    <location>
        <begin position="90"/>
        <end position="109"/>
    </location>
</feature>
<feature type="transmembrane region" description="Helical" evidence="1">
    <location>
        <begin position="63"/>
        <end position="83"/>
    </location>
</feature>
<keyword evidence="1" id="KW-0812">Transmembrane</keyword>
<dbReference type="Pfam" id="PF02517">
    <property type="entry name" value="Rce1-like"/>
    <property type="match status" value="2"/>
</dbReference>
<keyword evidence="4" id="KW-1185">Reference proteome</keyword>
<protein>
    <submittedName>
        <fullName evidence="3">CPBP family glutamic-type intramembrane protease</fullName>
        <ecNumber evidence="3">3.4.-.-</ecNumber>
    </submittedName>
</protein>
<organism evidence="3 4">
    <name type="scientific">Tsuneonella litorea</name>
    <dbReference type="NCBI Taxonomy" id="2976475"/>
    <lineage>
        <taxon>Bacteria</taxon>
        <taxon>Pseudomonadati</taxon>
        <taxon>Pseudomonadota</taxon>
        <taxon>Alphaproteobacteria</taxon>
        <taxon>Sphingomonadales</taxon>
        <taxon>Erythrobacteraceae</taxon>
        <taxon>Tsuneonella</taxon>
    </lineage>
</organism>
<gene>
    <name evidence="3" type="ORF">N0B51_13645</name>
</gene>
<reference evidence="3" key="1">
    <citation type="submission" date="2022-09" db="EMBL/GenBank/DDBJ databases">
        <title>The genome sequence of Tsuneonella sp. YG55.</title>
        <authorList>
            <person name="Liu Y."/>
        </authorList>
    </citation>
    <scope>NUCLEOTIDE SEQUENCE</scope>
    <source>
        <strain evidence="3">YG55</strain>
    </source>
</reference>
<evidence type="ECO:0000313" key="4">
    <source>
        <dbReference type="Proteomes" id="UP001142648"/>
    </source>
</evidence>
<comment type="caution">
    <text evidence="3">The sequence shown here is derived from an EMBL/GenBank/DDBJ whole genome shotgun (WGS) entry which is preliminary data.</text>
</comment>
<feature type="transmembrane region" description="Helical" evidence="1">
    <location>
        <begin position="121"/>
        <end position="139"/>
    </location>
</feature>
<dbReference type="RefSeq" id="WP_259963136.1">
    <property type="nucleotide sequence ID" value="NZ_JAOAMV010000008.1"/>
</dbReference>
<dbReference type="Proteomes" id="UP001142648">
    <property type="component" value="Unassembled WGS sequence"/>
</dbReference>
<dbReference type="GO" id="GO:0080120">
    <property type="term" value="P:CAAX-box protein maturation"/>
    <property type="evidence" value="ECO:0007669"/>
    <property type="project" value="UniProtKB-ARBA"/>
</dbReference>
<dbReference type="EC" id="3.4.-.-" evidence="3"/>
<name>A0A9X2W2Q9_9SPHN</name>
<keyword evidence="3" id="KW-0378">Hydrolase</keyword>
<proteinExistence type="predicted"/>
<keyword evidence="1" id="KW-0472">Membrane</keyword>
<feature type="transmembrane region" description="Helical" evidence="1">
    <location>
        <begin position="174"/>
        <end position="195"/>
    </location>
</feature>
<evidence type="ECO:0000313" key="3">
    <source>
        <dbReference type="EMBL" id="MCT2560022.1"/>
    </source>
</evidence>
<feature type="transmembrane region" description="Helical" evidence="1">
    <location>
        <begin position="151"/>
        <end position="168"/>
    </location>
</feature>
<dbReference type="EMBL" id="JAOAMV010000008">
    <property type="protein sequence ID" value="MCT2560022.1"/>
    <property type="molecule type" value="Genomic_DNA"/>
</dbReference>
<dbReference type="InterPro" id="IPR003675">
    <property type="entry name" value="Rce1/LyrA-like_dom"/>
</dbReference>
<feature type="domain" description="CAAX prenyl protease 2/Lysostaphin resistance protein A-like" evidence="2">
    <location>
        <begin position="63"/>
        <end position="133"/>
    </location>
</feature>
<dbReference type="GO" id="GO:0006508">
    <property type="term" value="P:proteolysis"/>
    <property type="evidence" value="ECO:0007669"/>
    <property type="project" value="UniProtKB-KW"/>
</dbReference>
<dbReference type="GO" id="GO:0004175">
    <property type="term" value="F:endopeptidase activity"/>
    <property type="evidence" value="ECO:0007669"/>
    <property type="project" value="UniProtKB-ARBA"/>
</dbReference>
<feature type="transmembrane region" description="Helical" evidence="1">
    <location>
        <begin position="21"/>
        <end position="43"/>
    </location>
</feature>
<keyword evidence="3" id="KW-0645">Protease</keyword>
<evidence type="ECO:0000259" key="2">
    <source>
        <dbReference type="Pfam" id="PF02517"/>
    </source>
</evidence>
<dbReference type="AlphaFoldDB" id="A0A9X2W2Q9"/>
<accession>A0A9X2W2Q9</accession>
<evidence type="ECO:0000256" key="1">
    <source>
        <dbReference type="SAM" id="Phobius"/>
    </source>
</evidence>